<organism evidence="1 2">
    <name type="scientific">Drosophila gunungcola</name>
    <name type="common">fruit fly</name>
    <dbReference type="NCBI Taxonomy" id="103775"/>
    <lineage>
        <taxon>Eukaryota</taxon>
        <taxon>Metazoa</taxon>
        <taxon>Ecdysozoa</taxon>
        <taxon>Arthropoda</taxon>
        <taxon>Hexapoda</taxon>
        <taxon>Insecta</taxon>
        <taxon>Pterygota</taxon>
        <taxon>Neoptera</taxon>
        <taxon>Endopterygota</taxon>
        <taxon>Diptera</taxon>
        <taxon>Brachycera</taxon>
        <taxon>Muscomorpha</taxon>
        <taxon>Ephydroidea</taxon>
        <taxon>Drosophilidae</taxon>
        <taxon>Drosophila</taxon>
        <taxon>Sophophora</taxon>
    </lineage>
</organism>
<protein>
    <submittedName>
        <fullName evidence="1">Uncharacterized protein</fullName>
    </submittedName>
</protein>
<accession>A0A9P9YD80</accession>
<keyword evidence="2" id="KW-1185">Reference proteome</keyword>
<evidence type="ECO:0000313" key="2">
    <source>
        <dbReference type="Proteomes" id="UP001059596"/>
    </source>
</evidence>
<dbReference type="AlphaFoldDB" id="A0A9P9YD80"/>
<comment type="caution">
    <text evidence="1">The sequence shown here is derived from an EMBL/GenBank/DDBJ whole genome shotgun (WGS) entry which is preliminary data.</text>
</comment>
<gene>
    <name evidence="1" type="ORF">M5D96_012613</name>
</gene>
<name>A0A9P9YD80_9MUSC</name>
<evidence type="ECO:0000313" key="1">
    <source>
        <dbReference type="EMBL" id="KAI8034560.1"/>
    </source>
</evidence>
<dbReference type="EMBL" id="JAMKOV010000067">
    <property type="protein sequence ID" value="KAI8034560.1"/>
    <property type="molecule type" value="Genomic_DNA"/>
</dbReference>
<proteinExistence type="predicted"/>
<sequence length="88" mass="9766">MACLLPLRVTRRGQLTTGGGIRRCRNMLRGCPCRAFWIFISYLSLAPTATAPSTSTFGGRHFVGVADAGKAAFVRYNSWWSDEVQRLL</sequence>
<dbReference type="Proteomes" id="UP001059596">
    <property type="component" value="Unassembled WGS sequence"/>
</dbReference>
<reference evidence="1" key="1">
    <citation type="journal article" date="2023" name="Genome Biol. Evol.">
        <title>Long-read-based Genome Assembly of Drosophila gunungcola Reveals Fewer Chemosensory Genes in Flower-breeding Species.</title>
        <authorList>
            <person name="Negi A."/>
            <person name="Liao B.Y."/>
            <person name="Yeh S.D."/>
        </authorList>
    </citation>
    <scope>NUCLEOTIDE SEQUENCE</scope>
    <source>
        <strain evidence="1">Sukarami</strain>
    </source>
</reference>